<feature type="compositionally biased region" description="Polar residues" evidence="2">
    <location>
        <begin position="305"/>
        <end position="323"/>
    </location>
</feature>
<evidence type="ECO:0000313" key="4">
    <source>
        <dbReference type="EMBL" id="RKP34697.1"/>
    </source>
</evidence>
<dbReference type="STRING" id="215637.A0A4P9ZN14"/>
<dbReference type="SMART" id="SM00787">
    <property type="entry name" value="Spc7"/>
    <property type="match status" value="1"/>
</dbReference>
<feature type="region of interest" description="Disordered" evidence="2">
    <location>
        <begin position="297"/>
        <end position="323"/>
    </location>
</feature>
<dbReference type="EMBL" id="ML003104">
    <property type="protein sequence ID" value="RKP34697.1"/>
    <property type="molecule type" value="Genomic_DNA"/>
</dbReference>
<feature type="domain" description="Spc7 kinetochore protein" evidence="3">
    <location>
        <begin position="700"/>
        <end position="1015"/>
    </location>
</feature>
<feature type="coiled-coil region" evidence="1">
    <location>
        <begin position="929"/>
        <end position="963"/>
    </location>
</feature>
<organism evidence="4 5">
    <name type="scientific">Dimargaris cristalligena</name>
    <dbReference type="NCBI Taxonomy" id="215637"/>
    <lineage>
        <taxon>Eukaryota</taxon>
        <taxon>Fungi</taxon>
        <taxon>Fungi incertae sedis</taxon>
        <taxon>Zoopagomycota</taxon>
        <taxon>Kickxellomycotina</taxon>
        <taxon>Dimargaritomycetes</taxon>
        <taxon>Dimargaritales</taxon>
        <taxon>Dimargaritaceae</taxon>
        <taxon>Dimargaris</taxon>
    </lineage>
</organism>
<evidence type="ECO:0000259" key="3">
    <source>
        <dbReference type="SMART" id="SM00787"/>
    </source>
</evidence>
<dbReference type="GO" id="GO:0007094">
    <property type="term" value="P:mitotic spindle assembly checkpoint signaling"/>
    <property type="evidence" value="ECO:0007669"/>
    <property type="project" value="TreeGrafter"/>
</dbReference>
<dbReference type="GO" id="GO:0034501">
    <property type="term" value="P:protein localization to kinetochore"/>
    <property type="evidence" value="ECO:0007669"/>
    <property type="project" value="TreeGrafter"/>
</dbReference>
<feature type="region of interest" description="Disordered" evidence="2">
    <location>
        <begin position="550"/>
        <end position="681"/>
    </location>
</feature>
<feature type="compositionally biased region" description="Polar residues" evidence="2">
    <location>
        <begin position="569"/>
        <end position="578"/>
    </location>
</feature>
<proteinExistence type="predicted"/>
<protein>
    <submittedName>
        <fullName evidence="4">Spc7 kinetochore protein-domain-containing protein</fullName>
    </submittedName>
</protein>
<dbReference type="AlphaFoldDB" id="A0A4P9ZN14"/>
<feature type="compositionally biased region" description="Polar residues" evidence="2">
    <location>
        <begin position="665"/>
        <end position="674"/>
    </location>
</feature>
<feature type="compositionally biased region" description="Polar residues" evidence="2">
    <location>
        <begin position="585"/>
        <end position="595"/>
    </location>
</feature>
<dbReference type="PANTHER" id="PTHR28260">
    <property type="entry name" value="SPINDLE POLE BODY COMPONENT SPC105"/>
    <property type="match status" value="1"/>
</dbReference>
<keyword evidence="1" id="KW-0175">Coiled coil</keyword>
<evidence type="ECO:0000256" key="1">
    <source>
        <dbReference type="SAM" id="Coils"/>
    </source>
</evidence>
<dbReference type="InterPro" id="IPR040850">
    <property type="entry name" value="Knl1_RWD_C"/>
</dbReference>
<dbReference type="InterPro" id="IPR033338">
    <property type="entry name" value="Spc105/Spc7"/>
</dbReference>
<dbReference type="Pfam" id="PF15402">
    <property type="entry name" value="MELT_2"/>
    <property type="match status" value="3"/>
</dbReference>
<evidence type="ECO:0000256" key="2">
    <source>
        <dbReference type="SAM" id="MobiDB-lite"/>
    </source>
</evidence>
<gene>
    <name evidence="4" type="ORF">BJ085DRAFT_34913</name>
</gene>
<dbReference type="Proteomes" id="UP000268162">
    <property type="component" value="Unassembled WGS sequence"/>
</dbReference>
<feature type="region of interest" description="Disordered" evidence="2">
    <location>
        <begin position="206"/>
        <end position="240"/>
    </location>
</feature>
<feature type="compositionally biased region" description="Polar residues" evidence="2">
    <location>
        <begin position="63"/>
        <end position="83"/>
    </location>
</feature>
<feature type="region of interest" description="Disordered" evidence="2">
    <location>
        <begin position="1"/>
        <end position="106"/>
    </location>
</feature>
<reference evidence="5" key="1">
    <citation type="journal article" date="2018" name="Nat. Microbiol.">
        <title>Leveraging single-cell genomics to expand the fungal tree of life.</title>
        <authorList>
            <person name="Ahrendt S.R."/>
            <person name="Quandt C.A."/>
            <person name="Ciobanu D."/>
            <person name="Clum A."/>
            <person name="Salamov A."/>
            <person name="Andreopoulos B."/>
            <person name="Cheng J.F."/>
            <person name="Woyke T."/>
            <person name="Pelin A."/>
            <person name="Henrissat B."/>
            <person name="Reynolds N.K."/>
            <person name="Benny G.L."/>
            <person name="Smith M.E."/>
            <person name="James T.Y."/>
            <person name="Grigoriev I.V."/>
        </authorList>
    </citation>
    <scope>NUCLEOTIDE SEQUENCE [LARGE SCALE GENOMIC DNA]</scope>
    <source>
        <strain evidence="5">RSA 468</strain>
    </source>
</reference>
<dbReference type="Pfam" id="PF08317">
    <property type="entry name" value="Spc7"/>
    <property type="match status" value="1"/>
</dbReference>
<keyword evidence="5" id="KW-1185">Reference proteome</keyword>
<dbReference type="PANTHER" id="PTHR28260:SF1">
    <property type="entry name" value="SPINDLE POLE BODY COMPONENT SPC105"/>
    <property type="match status" value="1"/>
</dbReference>
<accession>A0A4P9ZN14</accession>
<dbReference type="InterPro" id="IPR013253">
    <property type="entry name" value="Spc7_domain"/>
</dbReference>
<evidence type="ECO:0000313" key="5">
    <source>
        <dbReference type="Proteomes" id="UP000268162"/>
    </source>
</evidence>
<dbReference type="GO" id="GO:1990758">
    <property type="term" value="P:mitotic sister chromatid biorientation"/>
    <property type="evidence" value="ECO:0007669"/>
    <property type="project" value="TreeGrafter"/>
</dbReference>
<sequence>MNTPDRRRPARRKSVPLRLTADAGSITPSGKASDRLSDGSDGELERPNRRKRRASDFGRLPTKRTSQSPDLPETKGSSSTSTGVAFPDSSDDENVGGNDPLNSSISDASVVLPTPIRLGNFRSESDTVVLDTPLRSILNFNNPMTPIDPYRLDRRKSLKATNRRVSFAATAHVRLFEKDNDWSNSSSFSEKNPSFDASVVGASSSFTDNPADNIDSPESSFSDSDEPMSPCPTEGDDSLMDISINNESLILPDDLAYSPPKPAFKPTNPITNLFKLPTTKPSSLLRQVTGRLSLGSSLGGIARSPRSNSLGRRSLGESSESNMSLVLSDDTTNIGNTVPKPPPSGYINFCSSDNSESDEDMSLVTTTIHHPMDSSDDSDYSADDMIPEATNIYDATMEVTECVGGLQPAESPPSSPYNDQGDTWSPLVNNEPSMDMTMDVTECVGGIALRQTEEDYTDATVTMDLTTCVPPSIPMGPPVSTYLMNQMAPSLAGHPGANYPEYSSAQNFDHDNTVTTTISEAVDMTLDYTSMTPFEPTMTTTSINGMEMTECIGGIQPPDAVSPTEEPTRNGSVPQVQATPPARPNIQTSPVSAPSTAIIPENSPQITPRSRRRSLRRLSSMSDVTALRPLLVAPGSPEGVETSPHTSHLSQPSPPSVKSSPQPLYTPSPQSLNVSPAPERLSSPIQAELAPAQPEHEGFIDEDPPMDELPGPISFDEFLELTCISFIEGLDTSVVKRSPVTEDDSIQDRVSQLSCYAKAAASASPELELYQFLCSELDQNTQKGAQTIAKMASEMRINNPSCVLEYLLAPRPEKLELELYFKLLKTHARLHSQKMWYTWREMLLQPVLAAYDQGLAQLQADQEAVQRYSEQLQDLVPALGRYREQLRDYLVKTKERKETIARCDKEELDSLCTDIQEQSTILTNYRQDLTGLQEQQAVQTRRRDELRERIAACQAAIAQAQETAKTHAFLKAADLKARKQELTTLGSLYSLQIIEFNPTKSVRFHYRNTLTLTADLEQPHLDLELLPSLPCSTDEDQGVWAGILTAIKSHVNGFPTSRGLRDRLADTMALWQRVELLQRDIVRLRVQCPTSISYLADNQMVRVRVLFFHYPSRRRFYVTFWMRCPLQTYPPSNLEWEFENVYGDTCPIDLKQHIGKKEVNLDRVCQRINAFIRT</sequence>
<dbReference type="GO" id="GO:0000776">
    <property type="term" value="C:kinetochore"/>
    <property type="evidence" value="ECO:0007669"/>
    <property type="project" value="TreeGrafter"/>
</dbReference>
<name>A0A4P9ZN14_9FUNG</name>
<feature type="compositionally biased region" description="Basic and acidic residues" evidence="2">
    <location>
        <begin position="32"/>
        <end position="47"/>
    </location>
</feature>
<dbReference type="Pfam" id="PF18210">
    <property type="entry name" value="Knl1_RWD_C"/>
    <property type="match status" value="1"/>
</dbReference>